<protein>
    <submittedName>
        <fullName evidence="4">Uncharacterized protein LOC125779965</fullName>
    </submittedName>
</protein>
<organism evidence="3 4">
    <name type="scientific">Bactrocera dorsalis</name>
    <name type="common">Oriental fruit fly</name>
    <name type="synonym">Dacus dorsalis</name>
    <dbReference type="NCBI Taxonomy" id="27457"/>
    <lineage>
        <taxon>Eukaryota</taxon>
        <taxon>Metazoa</taxon>
        <taxon>Ecdysozoa</taxon>
        <taxon>Arthropoda</taxon>
        <taxon>Hexapoda</taxon>
        <taxon>Insecta</taxon>
        <taxon>Pterygota</taxon>
        <taxon>Neoptera</taxon>
        <taxon>Endopterygota</taxon>
        <taxon>Diptera</taxon>
        <taxon>Brachycera</taxon>
        <taxon>Muscomorpha</taxon>
        <taxon>Tephritoidea</taxon>
        <taxon>Tephritidae</taxon>
        <taxon>Bactrocera</taxon>
        <taxon>Bactrocera</taxon>
    </lineage>
</organism>
<dbReference type="InterPro" id="IPR031961">
    <property type="entry name" value="DUF4780"/>
</dbReference>
<dbReference type="Pfam" id="PF16012">
    <property type="entry name" value="DUF4780"/>
    <property type="match status" value="1"/>
</dbReference>
<feature type="domain" description="DUF4780" evidence="2">
    <location>
        <begin position="284"/>
        <end position="455"/>
    </location>
</feature>
<gene>
    <name evidence="4" type="primary">LOC125779965</name>
</gene>
<sequence length="561" mass="60837">MNDQKQKITTTKPDLMTDKGQRQRTTVADTEKETVAAEGKGGRGARRKPKYFDDLTPEERSLFEEHAREDDDDVPSGSGAHLGGTPGAEAVPRSIGKSPAGGCSGSASGESSRAEPDGAKRRRRRRRRRGGQRPLPEAGQPGGGGDPRRRGMSGSTMRWYLRHLHDGKTPEEAEALARSKSQRSNVNPATGRDHNVPARAQGSGSGGRGPVSTTLSVRRGDSRALPAGTSAQAEKRKSGQITPQEPPRSKRVRGTDVKETGGQQPGSAPHRVEEVRRGYADAVRGIRMAVLPLKYPAEALKPEELTVLQDILMDEVCQGVDYTASFLGIDFRGGMMQVDCHDEASANWLKEHAPKLGGWSGPVLCAKRVEDVPIMHSMTVFLPRCGDRSYEYALSLVRNQNRGLSISAWCVASSKKEKLGDMEGWRLNVFIDDESYKYVRAAGFRLFYRYSTVVMRPYKTADAGSKEAKTPAPPQDKGVVSQAVPVSASEETKMEVDESSEQPCGSRTELAVPGPTSDVPDDGRSMELPSTQELLDGLGDSIDSSAVDSRVEDLSLLEPNL</sequence>
<evidence type="ECO:0000313" key="4">
    <source>
        <dbReference type="RefSeq" id="XP_049317229.1"/>
    </source>
</evidence>
<proteinExistence type="predicted"/>
<feature type="compositionally biased region" description="Low complexity" evidence="1">
    <location>
        <begin position="96"/>
        <end position="111"/>
    </location>
</feature>
<feature type="compositionally biased region" description="Basic and acidic residues" evidence="1">
    <location>
        <begin position="50"/>
        <end position="69"/>
    </location>
</feature>
<evidence type="ECO:0000313" key="3">
    <source>
        <dbReference type="Proteomes" id="UP001652620"/>
    </source>
</evidence>
<feature type="compositionally biased region" description="Basic residues" evidence="1">
    <location>
        <begin position="120"/>
        <end position="131"/>
    </location>
</feature>
<name>A0ABM3K6X8_BACDO</name>
<dbReference type="Proteomes" id="UP001652620">
    <property type="component" value="Unplaced"/>
</dbReference>
<dbReference type="GeneID" id="125779965"/>
<feature type="compositionally biased region" description="Basic and acidic residues" evidence="1">
    <location>
        <begin position="163"/>
        <end position="177"/>
    </location>
</feature>
<feature type="region of interest" description="Disordered" evidence="1">
    <location>
        <begin position="462"/>
        <end position="561"/>
    </location>
</feature>
<reference evidence="4" key="1">
    <citation type="submission" date="2025-08" db="UniProtKB">
        <authorList>
            <consortium name="RefSeq"/>
        </authorList>
    </citation>
    <scope>IDENTIFICATION</scope>
    <source>
        <tissue evidence="4">Adult</tissue>
    </source>
</reference>
<keyword evidence="3" id="KW-1185">Reference proteome</keyword>
<feature type="region of interest" description="Disordered" evidence="1">
    <location>
        <begin position="1"/>
        <end position="274"/>
    </location>
</feature>
<dbReference type="RefSeq" id="XP_049317229.1">
    <property type="nucleotide sequence ID" value="XM_049461272.1"/>
</dbReference>
<evidence type="ECO:0000256" key="1">
    <source>
        <dbReference type="SAM" id="MobiDB-lite"/>
    </source>
</evidence>
<accession>A0ABM3K6X8</accession>
<evidence type="ECO:0000259" key="2">
    <source>
        <dbReference type="Pfam" id="PF16012"/>
    </source>
</evidence>